<sequence>MERANNNFGLRGSTIKTTGIIIPIDWDEHGNPVTVVLSTYDEHEYLIDERQGRGKELHQLLQQKIKVAGVLGSMIENRRTIMIKSYVLL</sequence>
<dbReference type="AlphaFoldDB" id="A0A8J6NRA6"/>
<protein>
    <submittedName>
        <fullName evidence="1">Uncharacterized protein</fullName>
    </submittedName>
</protein>
<name>A0A8J6NRA6_9BACT</name>
<proteinExistence type="predicted"/>
<comment type="caution">
    <text evidence="1">The sequence shown here is derived from an EMBL/GenBank/DDBJ whole genome shotgun (WGS) entry which is preliminary data.</text>
</comment>
<accession>A0A8J6NRA6</accession>
<gene>
    <name evidence="1" type="ORF">H8E23_05135</name>
</gene>
<reference evidence="1 2" key="1">
    <citation type="submission" date="2020-08" db="EMBL/GenBank/DDBJ databases">
        <title>Bridging the membrane lipid divide: bacteria of the FCB group superphylum have the potential to synthesize archaeal ether lipids.</title>
        <authorList>
            <person name="Villanueva L."/>
            <person name="Von Meijenfeldt F.A.B."/>
            <person name="Westbye A.B."/>
            <person name="Yadav S."/>
            <person name="Hopmans E.C."/>
            <person name="Dutilh B.E."/>
            <person name="Sinninghe Damste J.S."/>
        </authorList>
    </citation>
    <scope>NUCLEOTIDE SEQUENCE [LARGE SCALE GENOMIC DNA]</scope>
    <source>
        <strain evidence="1">NIOZ-UU30</strain>
    </source>
</reference>
<organism evidence="1 2">
    <name type="scientific">Candidatus Desulfatibia profunda</name>
    <dbReference type="NCBI Taxonomy" id="2841695"/>
    <lineage>
        <taxon>Bacteria</taxon>
        <taxon>Pseudomonadati</taxon>
        <taxon>Thermodesulfobacteriota</taxon>
        <taxon>Desulfobacteria</taxon>
        <taxon>Desulfobacterales</taxon>
        <taxon>Desulfobacterales incertae sedis</taxon>
        <taxon>Candidatus Desulfatibia</taxon>
    </lineage>
</organism>
<evidence type="ECO:0000313" key="1">
    <source>
        <dbReference type="EMBL" id="MBC8360760.1"/>
    </source>
</evidence>
<dbReference type="EMBL" id="JACNJH010000104">
    <property type="protein sequence ID" value="MBC8360760.1"/>
    <property type="molecule type" value="Genomic_DNA"/>
</dbReference>
<dbReference type="Proteomes" id="UP000603434">
    <property type="component" value="Unassembled WGS sequence"/>
</dbReference>
<evidence type="ECO:0000313" key="2">
    <source>
        <dbReference type="Proteomes" id="UP000603434"/>
    </source>
</evidence>